<keyword evidence="1" id="KW-1133">Transmembrane helix</keyword>
<sequence length="106" mass="11891">MFEREQTPGMVTSRARRANPIVTVIRAVVTVIVVIIVLHIVLFVFEANPANDAVDTIADWSDWLTRWAKDFFTPDNVKVRVTVNCGLAVLVYLGVAALLERLARRV</sequence>
<evidence type="ECO:0000313" key="2">
    <source>
        <dbReference type="EMBL" id="OPC82171.1"/>
    </source>
</evidence>
<name>A0A1T3NZS5_9ACTN</name>
<gene>
    <name evidence="2" type="ORF">B4N89_15555</name>
</gene>
<keyword evidence="3" id="KW-1185">Reference proteome</keyword>
<keyword evidence="1" id="KW-0472">Membrane</keyword>
<dbReference type="STRING" id="159449.B4N89_15555"/>
<comment type="caution">
    <text evidence="2">The sequence shown here is derived from an EMBL/GenBank/DDBJ whole genome shotgun (WGS) entry which is preliminary data.</text>
</comment>
<keyword evidence="1" id="KW-0812">Transmembrane</keyword>
<dbReference type="Proteomes" id="UP000190037">
    <property type="component" value="Unassembled WGS sequence"/>
</dbReference>
<protein>
    <submittedName>
        <fullName evidence="2">Uncharacterized protein</fullName>
    </submittedName>
</protein>
<accession>A0A1T3NZS5</accession>
<organism evidence="2 3">
    <name type="scientific">Embleya scabrispora</name>
    <dbReference type="NCBI Taxonomy" id="159449"/>
    <lineage>
        <taxon>Bacteria</taxon>
        <taxon>Bacillati</taxon>
        <taxon>Actinomycetota</taxon>
        <taxon>Actinomycetes</taxon>
        <taxon>Kitasatosporales</taxon>
        <taxon>Streptomycetaceae</taxon>
        <taxon>Embleya</taxon>
    </lineage>
</organism>
<evidence type="ECO:0000313" key="3">
    <source>
        <dbReference type="Proteomes" id="UP000190037"/>
    </source>
</evidence>
<dbReference type="AlphaFoldDB" id="A0A1T3NZS5"/>
<evidence type="ECO:0000256" key="1">
    <source>
        <dbReference type="SAM" id="Phobius"/>
    </source>
</evidence>
<feature type="transmembrane region" description="Helical" evidence="1">
    <location>
        <begin position="81"/>
        <end position="99"/>
    </location>
</feature>
<proteinExistence type="predicted"/>
<feature type="transmembrane region" description="Helical" evidence="1">
    <location>
        <begin position="21"/>
        <end position="45"/>
    </location>
</feature>
<dbReference type="EMBL" id="MWQN01000001">
    <property type="protein sequence ID" value="OPC82171.1"/>
    <property type="molecule type" value="Genomic_DNA"/>
</dbReference>
<reference evidence="2 3" key="1">
    <citation type="submission" date="2017-03" db="EMBL/GenBank/DDBJ databases">
        <title>Draft genome sequence of Streptomyces scabrisporus NF3, endophyte isolated from Amphipterygium adstringens.</title>
        <authorList>
            <person name="Vazquez M."/>
            <person name="Ceapa C.D."/>
            <person name="Rodriguez Luna D."/>
            <person name="Sanchez Esquivel S."/>
        </authorList>
    </citation>
    <scope>NUCLEOTIDE SEQUENCE [LARGE SCALE GENOMIC DNA]</scope>
    <source>
        <strain evidence="2 3">NF3</strain>
    </source>
</reference>